<keyword evidence="4" id="KW-0809">Transit peptide</keyword>
<sequence length="252" mass="27898">MPTFLNRRGHCIVYTCQEPVKGPWLVFVPGFRSSCRASKKHARLRDVALHRGWGFASLDHASQGDSKASYSEVDVGLWIEDLQRLLSTLNGISSNPIILVGISLGAWISIKTSHTTALAGIFCIGGGINGTEKWLAEVPPDRRADRSFTYHRPSAYAESGYYEIPVSFLLDSKPYCIDLTKSVSLSCPIFFFHGCKDIDAPLGSIEELIEHMSSPLKTLDVVAGGDHRLSRPQDLDRMIQLLESFVENITSE</sequence>
<evidence type="ECO:0000256" key="5">
    <source>
        <dbReference type="ARBA" id="ARBA00023128"/>
    </source>
</evidence>
<comment type="catalytic activity">
    <reaction evidence="12">
        <text>S-hexadecanoyl-L-cysteinyl-[protein] + H2O = L-cysteinyl-[protein] + hexadecanoate + H(+)</text>
        <dbReference type="Rhea" id="RHEA:19233"/>
        <dbReference type="Rhea" id="RHEA-COMP:10131"/>
        <dbReference type="Rhea" id="RHEA-COMP:11032"/>
        <dbReference type="ChEBI" id="CHEBI:7896"/>
        <dbReference type="ChEBI" id="CHEBI:15377"/>
        <dbReference type="ChEBI" id="CHEBI:15378"/>
        <dbReference type="ChEBI" id="CHEBI:29950"/>
        <dbReference type="ChEBI" id="CHEBI:74151"/>
        <dbReference type="EC" id="3.1.2.22"/>
    </reaction>
    <physiologicalReaction direction="left-to-right" evidence="12">
        <dbReference type="Rhea" id="RHEA:19234"/>
    </physiologicalReaction>
</comment>
<accession>A0A261XX36</accession>
<evidence type="ECO:0000256" key="2">
    <source>
        <dbReference type="ARBA" id="ARBA00012423"/>
    </source>
</evidence>
<comment type="function">
    <text evidence="11">Acts as an acyl-protein thioesterase that hydrolyzes fatty acids from acylated residues in proteins. Regulates the mitochondrial S-depalmitoylation of the nucleophilic active site residue of peroxiredoxin-5/PRDX5, a key antioxidant protein, therefore modulating mitochondrial antioxidant ability. Also catalyzes the deglucuronidation of mycophenolic acid acyl-glucuronide, an active metabolite of the immunosuppressant drug mycophenolate.</text>
</comment>
<evidence type="ECO:0000256" key="11">
    <source>
        <dbReference type="ARBA" id="ARBA00046047"/>
    </source>
</evidence>
<comment type="subcellular location">
    <subcellularLocation>
        <location evidence="1">Mitochondrion</location>
    </subcellularLocation>
</comment>
<dbReference type="AlphaFoldDB" id="A0A261XX36"/>
<comment type="catalytic activity">
    <reaction evidence="13">
        <text>mycophenolic acid O-acyl-beta-D-glucuronide + H2O = mycophenolate + D-glucuronate + H(+)</text>
        <dbReference type="Rhea" id="RHEA:34179"/>
        <dbReference type="ChEBI" id="CHEBI:15377"/>
        <dbReference type="ChEBI" id="CHEBI:15378"/>
        <dbReference type="ChEBI" id="CHEBI:58720"/>
        <dbReference type="ChEBI" id="CHEBI:62932"/>
        <dbReference type="ChEBI" id="CHEBI:66982"/>
        <dbReference type="EC" id="3.1.1.93"/>
    </reaction>
    <physiologicalReaction direction="left-to-right" evidence="13">
        <dbReference type="Rhea" id="RHEA:34180"/>
    </physiologicalReaction>
</comment>
<dbReference type="EC" id="3.1.2.22" evidence="2"/>
<evidence type="ECO:0000313" key="16">
    <source>
        <dbReference type="Proteomes" id="UP000242875"/>
    </source>
</evidence>
<evidence type="ECO:0000256" key="7">
    <source>
        <dbReference type="ARBA" id="ARBA00039314"/>
    </source>
</evidence>
<dbReference type="InterPro" id="IPR029058">
    <property type="entry name" value="AB_hydrolase_fold"/>
</dbReference>
<evidence type="ECO:0000256" key="4">
    <source>
        <dbReference type="ARBA" id="ARBA00022946"/>
    </source>
</evidence>
<dbReference type="InterPro" id="IPR000073">
    <property type="entry name" value="AB_hydrolase_1"/>
</dbReference>
<dbReference type="InterPro" id="IPR052382">
    <property type="entry name" value="ABHD10_acyl-thioesterase"/>
</dbReference>
<dbReference type="GO" id="GO:0102390">
    <property type="term" value="F:mycophenolic acid acyl-glucuronide esterase activity"/>
    <property type="evidence" value="ECO:0007669"/>
    <property type="project" value="UniProtKB-EC"/>
</dbReference>
<keyword evidence="16" id="KW-1185">Reference proteome</keyword>
<dbReference type="Proteomes" id="UP000242875">
    <property type="component" value="Unassembled WGS sequence"/>
</dbReference>
<feature type="domain" description="AB hydrolase-1" evidence="14">
    <location>
        <begin position="25"/>
        <end position="233"/>
    </location>
</feature>
<dbReference type="GO" id="GO:0008474">
    <property type="term" value="F:palmitoyl-(protein) hydrolase activity"/>
    <property type="evidence" value="ECO:0007669"/>
    <property type="project" value="UniProtKB-EC"/>
</dbReference>
<name>A0A261XX36_9FUNG</name>
<dbReference type="GO" id="GO:0004553">
    <property type="term" value="F:hydrolase activity, hydrolyzing O-glycosyl compounds"/>
    <property type="evidence" value="ECO:0007669"/>
    <property type="project" value="TreeGrafter"/>
</dbReference>
<keyword evidence="3" id="KW-0378">Hydrolase</keyword>
<proteinExistence type="predicted"/>
<dbReference type="PANTHER" id="PTHR16138:SF7">
    <property type="entry name" value="PALMITOYL-PROTEIN THIOESTERASE ABHD10, MITOCHONDRIAL"/>
    <property type="match status" value="1"/>
</dbReference>
<evidence type="ECO:0000256" key="3">
    <source>
        <dbReference type="ARBA" id="ARBA00022801"/>
    </source>
</evidence>
<organism evidence="15 16">
    <name type="scientific">Bifiguratus adelaidae</name>
    <dbReference type="NCBI Taxonomy" id="1938954"/>
    <lineage>
        <taxon>Eukaryota</taxon>
        <taxon>Fungi</taxon>
        <taxon>Fungi incertae sedis</taxon>
        <taxon>Mucoromycota</taxon>
        <taxon>Mucoromycotina</taxon>
        <taxon>Endogonomycetes</taxon>
        <taxon>Endogonales</taxon>
        <taxon>Endogonales incertae sedis</taxon>
        <taxon>Bifiguratus</taxon>
    </lineage>
</organism>
<dbReference type="OrthoDB" id="408373at2759"/>
<evidence type="ECO:0000256" key="12">
    <source>
        <dbReference type="ARBA" id="ARBA00047409"/>
    </source>
</evidence>
<evidence type="ECO:0000256" key="6">
    <source>
        <dbReference type="ARBA" id="ARBA00039132"/>
    </source>
</evidence>
<evidence type="ECO:0000259" key="14">
    <source>
        <dbReference type="Pfam" id="PF12697"/>
    </source>
</evidence>
<dbReference type="PANTHER" id="PTHR16138">
    <property type="entry name" value="MYCOPHENOLIC ACID ACYL-GLUCURONIDE ESTERASE, MITOCHONDRIAL"/>
    <property type="match status" value="1"/>
</dbReference>
<evidence type="ECO:0000256" key="13">
    <source>
        <dbReference type="ARBA" id="ARBA00047972"/>
    </source>
</evidence>
<comment type="caution">
    <text evidence="15">The sequence shown here is derived from an EMBL/GenBank/DDBJ whole genome shotgun (WGS) entry which is preliminary data.</text>
</comment>
<dbReference type="EMBL" id="MVBO01000119">
    <property type="protein sequence ID" value="OZJ02888.1"/>
    <property type="molecule type" value="Genomic_DNA"/>
</dbReference>
<reference evidence="15 16" key="1">
    <citation type="journal article" date="2017" name="Mycologia">
        <title>Bifiguratus adelaidae, gen. et sp. nov., a new member of Mucoromycotina in endophytic and soil-dwelling habitats.</title>
        <authorList>
            <person name="Torres-Cruz T.J."/>
            <person name="Billingsley Tobias T.L."/>
            <person name="Almatruk M."/>
            <person name="Hesse C."/>
            <person name="Kuske C.R."/>
            <person name="Desiro A."/>
            <person name="Benucci G.M."/>
            <person name="Bonito G."/>
            <person name="Stajich J.E."/>
            <person name="Dunlap C."/>
            <person name="Arnold A.E."/>
            <person name="Porras-Alfaro A."/>
        </authorList>
    </citation>
    <scope>NUCLEOTIDE SEQUENCE [LARGE SCALE GENOMIC DNA]</scope>
    <source>
        <strain evidence="15 16">AZ0501</strain>
    </source>
</reference>
<evidence type="ECO:0000256" key="1">
    <source>
        <dbReference type="ARBA" id="ARBA00004173"/>
    </source>
</evidence>
<dbReference type="GO" id="GO:0005739">
    <property type="term" value="C:mitochondrion"/>
    <property type="evidence" value="ECO:0007669"/>
    <property type="project" value="UniProtKB-SubCell"/>
</dbReference>
<evidence type="ECO:0000256" key="9">
    <source>
        <dbReference type="ARBA" id="ARBA00042645"/>
    </source>
</evidence>
<dbReference type="SUPFAM" id="SSF53474">
    <property type="entry name" value="alpha/beta-Hydrolases"/>
    <property type="match status" value="1"/>
</dbReference>
<evidence type="ECO:0000256" key="8">
    <source>
        <dbReference type="ARBA" id="ARBA00041520"/>
    </source>
</evidence>
<dbReference type="Pfam" id="PF12697">
    <property type="entry name" value="Abhydrolase_6"/>
    <property type="match status" value="1"/>
</dbReference>
<gene>
    <name evidence="15" type="ORF">BZG36_03803</name>
</gene>
<protein>
    <recommendedName>
        <fullName evidence="7">Palmitoyl-protein thioesterase ABHD10, mitochondrial</fullName>
        <ecNumber evidence="6">3.1.1.93</ecNumber>
        <ecNumber evidence="2">3.1.2.22</ecNumber>
    </recommendedName>
    <alternativeName>
        <fullName evidence="9">Acyl-protein thioesterase ABHD10</fullName>
    </alternativeName>
    <alternativeName>
        <fullName evidence="10">Alpha/beta hydrolase domain-containing protein 10</fullName>
    </alternativeName>
    <alternativeName>
        <fullName evidence="8">Mycophenolic acid acyl-glucuronide esterase, mitochondrial</fullName>
    </alternativeName>
</protein>
<keyword evidence="5" id="KW-0496">Mitochondrion</keyword>
<evidence type="ECO:0000313" key="15">
    <source>
        <dbReference type="EMBL" id="OZJ02888.1"/>
    </source>
</evidence>
<evidence type="ECO:0000256" key="10">
    <source>
        <dbReference type="ARBA" id="ARBA00042704"/>
    </source>
</evidence>
<dbReference type="Gene3D" id="3.40.50.1820">
    <property type="entry name" value="alpha/beta hydrolase"/>
    <property type="match status" value="1"/>
</dbReference>
<dbReference type="EC" id="3.1.1.93" evidence="6"/>